<dbReference type="GO" id="GO:0022857">
    <property type="term" value="F:transmembrane transporter activity"/>
    <property type="evidence" value="ECO:0007669"/>
    <property type="project" value="InterPro"/>
</dbReference>
<comment type="caution">
    <text evidence="7">The sequence shown here is derived from an EMBL/GenBank/DDBJ whole genome shotgun (WGS) entry which is preliminary data.</text>
</comment>
<reference evidence="7 8" key="1">
    <citation type="submission" date="2017-11" db="EMBL/GenBank/DDBJ databases">
        <title>Evolution of Phototrophy in the Chloroflexi Phylum Driven by Horizontal Gene Transfer.</title>
        <authorList>
            <person name="Ward L.M."/>
            <person name="Hemp J."/>
            <person name="Shih P.M."/>
            <person name="Mcglynn S.E."/>
            <person name="Fischer W."/>
        </authorList>
    </citation>
    <scope>NUCLEOTIDE SEQUENCE [LARGE SCALE GENOMIC DNA]</scope>
    <source>
        <strain evidence="7">CP1_1M</strain>
    </source>
</reference>
<dbReference type="InterPro" id="IPR020846">
    <property type="entry name" value="MFS_dom"/>
</dbReference>
<feature type="transmembrane region" description="Helical" evidence="5">
    <location>
        <begin position="173"/>
        <end position="196"/>
    </location>
</feature>
<protein>
    <submittedName>
        <fullName evidence="7">MFS transporter</fullName>
    </submittedName>
</protein>
<name>A0A2M8PY91_9CHLR</name>
<sequence>MAQQAAQRWLTRDVVGLALNRFLSDFGHEAGTAILPSFLVLLGAPPFALGLIEAVSDGLSSAFKLIGGWIGDRVQDRRGFAAIAYAITGITTGMYALASAWLGVLAARTLGWAGRGFRSPLHDALLADAVPAEARGRAFGLDEAADTLGAISGPALALLLVGLLATGENALSIYQLIFVISVLPGLLAAASILFLVRERADRRVGARAFGASLRALPPRFRRYLIGIAIFGVGDFSHTLLILYAVTALSPSLGAEAANSLAILLYTIHNVFYALGAYPFGWLADRIGKRTMLIAAYCLAVLMNLLLISAPSAIAIIALIFVLGGVVYAAQQALERAIAADLVDESVRSTGFGALAAINGVGDFISSLVVGALWTVFSPSVAFGYSLLMTALGALTISYVLRQR</sequence>
<evidence type="ECO:0000256" key="1">
    <source>
        <dbReference type="ARBA" id="ARBA00004651"/>
    </source>
</evidence>
<dbReference type="Proteomes" id="UP000228947">
    <property type="component" value="Unassembled WGS sequence"/>
</dbReference>
<dbReference type="GO" id="GO:0005886">
    <property type="term" value="C:plasma membrane"/>
    <property type="evidence" value="ECO:0007669"/>
    <property type="project" value="UniProtKB-SubCell"/>
</dbReference>
<feature type="transmembrane region" description="Helical" evidence="5">
    <location>
        <begin position="147"/>
        <end position="167"/>
    </location>
</feature>
<comment type="subcellular location">
    <subcellularLocation>
        <location evidence="1">Cell membrane</location>
        <topology evidence="1">Multi-pass membrane protein</topology>
    </subcellularLocation>
</comment>
<dbReference type="PROSITE" id="PS50850">
    <property type="entry name" value="MFS"/>
    <property type="match status" value="1"/>
</dbReference>
<feature type="transmembrane region" description="Helical" evidence="5">
    <location>
        <begin position="313"/>
        <end position="330"/>
    </location>
</feature>
<evidence type="ECO:0000256" key="2">
    <source>
        <dbReference type="ARBA" id="ARBA00022692"/>
    </source>
</evidence>
<gene>
    <name evidence="7" type="ORF">CUN50_03880</name>
</gene>
<proteinExistence type="predicted"/>
<dbReference type="EMBL" id="PGTL01000015">
    <property type="protein sequence ID" value="PJF42525.1"/>
    <property type="molecule type" value="Genomic_DNA"/>
</dbReference>
<accession>A0A2M8PY91</accession>
<keyword evidence="2 5" id="KW-0812">Transmembrane</keyword>
<dbReference type="PANTHER" id="PTHR23518:SF2">
    <property type="entry name" value="MAJOR FACILITATOR SUPERFAMILY TRANSPORTER"/>
    <property type="match status" value="1"/>
</dbReference>
<keyword evidence="4 5" id="KW-0472">Membrane</keyword>
<feature type="transmembrane region" description="Helical" evidence="5">
    <location>
        <begin position="351"/>
        <end position="376"/>
    </location>
</feature>
<dbReference type="CDD" id="cd17370">
    <property type="entry name" value="MFS_MJ1317_like"/>
    <property type="match status" value="1"/>
</dbReference>
<dbReference type="SUPFAM" id="SSF103473">
    <property type="entry name" value="MFS general substrate transporter"/>
    <property type="match status" value="1"/>
</dbReference>
<dbReference type="Gene3D" id="1.20.1250.20">
    <property type="entry name" value="MFS general substrate transporter like domains"/>
    <property type="match status" value="2"/>
</dbReference>
<evidence type="ECO:0000313" key="7">
    <source>
        <dbReference type="EMBL" id="PJF42525.1"/>
    </source>
</evidence>
<evidence type="ECO:0000256" key="3">
    <source>
        <dbReference type="ARBA" id="ARBA00022989"/>
    </source>
</evidence>
<feature type="transmembrane region" description="Helical" evidence="5">
    <location>
        <begin position="82"/>
        <end position="107"/>
    </location>
</feature>
<dbReference type="Pfam" id="PF07690">
    <property type="entry name" value="MFS_1"/>
    <property type="match status" value="2"/>
</dbReference>
<feature type="transmembrane region" description="Helical" evidence="5">
    <location>
        <begin position="291"/>
        <end position="307"/>
    </location>
</feature>
<dbReference type="AlphaFoldDB" id="A0A2M8PY91"/>
<feature type="domain" description="Major facilitator superfamily (MFS) profile" evidence="6">
    <location>
        <begin position="13"/>
        <end position="403"/>
    </location>
</feature>
<feature type="transmembrane region" description="Helical" evidence="5">
    <location>
        <begin position="382"/>
        <end position="400"/>
    </location>
</feature>
<dbReference type="InterPro" id="IPR011701">
    <property type="entry name" value="MFS"/>
</dbReference>
<organism evidence="7 8">
    <name type="scientific">Candidatus Thermofonsia Clade 1 bacterium</name>
    <dbReference type="NCBI Taxonomy" id="2364210"/>
    <lineage>
        <taxon>Bacteria</taxon>
        <taxon>Bacillati</taxon>
        <taxon>Chloroflexota</taxon>
        <taxon>Candidatus Thermofontia</taxon>
        <taxon>Candidatus Thermofonsia Clade 1</taxon>
    </lineage>
</organism>
<feature type="transmembrane region" description="Helical" evidence="5">
    <location>
        <begin position="30"/>
        <end position="52"/>
    </location>
</feature>
<evidence type="ECO:0000313" key="8">
    <source>
        <dbReference type="Proteomes" id="UP000228947"/>
    </source>
</evidence>
<feature type="transmembrane region" description="Helical" evidence="5">
    <location>
        <begin position="223"/>
        <end position="245"/>
    </location>
</feature>
<dbReference type="PANTHER" id="PTHR23518">
    <property type="entry name" value="C-METHYLTRANSFERASE"/>
    <property type="match status" value="1"/>
</dbReference>
<evidence type="ECO:0000259" key="6">
    <source>
        <dbReference type="PROSITE" id="PS50850"/>
    </source>
</evidence>
<keyword evidence="3 5" id="KW-1133">Transmembrane helix</keyword>
<evidence type="ECO:0000256" key="4">
    <source>
        <dbReference type="ARBA" id="ARBA00023136"/>
    </source>
</evidence>
<evidence type="ECO:0000256" key="5">
    <source>
        <dbReference type="SAM" id="Phobius"/>
    </source>
</evidence>
<dbReference type="InterPro" id="IPR036259">
    <property type="entry name" value="MFS_trans_sf"/>
</dbReference>
<feature type="transmembrane region" description="Helical" evidence="5">
    <location>
        <begin position="257"/>
        <end position="279"/>
    </location>
</feature>